<reference evidence="2" key="1">
    <citation type="journal article" date="2019" name="Int. J. Syst. Evol. Microbiol.">
        <title>The Global Catalogue of Microorganisms (GCM) 10K type strain sequencing project: providing services to taxonomists for standard genome sequencing and annotation.</title>
        <authorList>
            <consortium name="The Broad Institute Genomics Platform"/>
            <consortium name="The Broad Institute Genome Sequencing Center for Infectious Disease"/>
            <person name="Wu L."/>
            <person name="Ma J."/>
        </authorList>
    </citation>
    <scope>NUCLEOTIDE SEQUENCE [LARGE SCALE GENOMIC DNA]</scope>
    <source>
        <strain evidence="2">CGMCC 1.15422</strain>
    </source>
</reference>
<dbReference type="Proteomes" id="UP000605733">
    <property type="component" value="Unassembled WGS sequence"/>
</dbReference>
<comment type="caution">
    <text evidence="1">The sequence shown here is derived from an EMBL/GenBank/DDBJ whole genome shotgun (WGS) entry which is preliminary data.</text>
</comment>
<dbReference type="EMBL" id="BMIX01000017">
    <property type="protein sequence ID" value="GGG46612.1"/>
    <property type="molecule type" value="Genomic_DNA"/>
</dbReference>
<evidence type="ECO:0000313" key="1">
    <source>
        <dbReference type="EMBL" id="GGG46612.1"/>
    </source>
</evidence>
<accession>A0ABQ1WWD4</accession>
<gene>
    <name evidence="1" type="ORF">GCM10011532_33150</name>
</gene>
<organism evidence="1 2">
    <name type="scientific">Christiangramia forsetii</name>
    <dbReference type="NCBI Taxonomy" id="411153"/>
    <lineage>
        <taxon>Bacteria</taxon>
        <taxon>Pseudomonadati</taxon>
        <taxon>Bacteroidota</taxon>
        <taxon>Flavobacteriia</taxon>
        <taxon>Flavobacteriales</taxon>
        <taxon>Flavobacteriaceae</taxon>
        <taxon>Christiangramia</taxon>
    </lineage>
</organism>
<evidence type="ECO:0008006" key="3">
    <source>
        <dbReference type="Google" id="ProtNLM"/>
    </source>
</evidence>
<protein>
    <recommendedName>
        <fullName evidence="3">YD repeat-containing protein</fullName>
    </recommendedName>
</protein>
<name>A0ABQ1WWD4_9FLAO</name>
<evidence type="ECO:0000313" key="2">
    <source>
        <dbReference type="Proteomes" id="UP000605733"/>
    </source>
</evidence>
<dbReference type="Gene3D" id="2.180.10.10">
    <property type="entry name" value="RHS repeat-associated core"/>
    <property type="match status" value="1"/>
</dbReference>
<sequence>MKKILLTIILLYYSSIFSQIKIDTSSVTSIQYEWKIDKNDSTLTKILTKYKGGIYKEEFPNFKKPNHKYPFVNIFESKTDYLNKEIKESLKIHYWSLMNTYQENYYDKNGYSDSIYRKDFQDIGEVARKIKKEYNRNGKIKFLINKNKEKEVYQYNLFGQLNKINIYKNSILVQQNNYKKGLLIDEIYPAKKLSHHYEYDRKGRLTRKYEYDYYYYKYYYSDLGIIRKEKLIQKNDRIIEYSIYEYNPKGELVSKKDYDKSNNLQSKYTYIIEKF</sequence>
<proteinExistence type="predicted"/>
<dbReference type="RefSeq" id="WP_011708811.1">
    <property type="nucleotide sequence ID" value="NZ_BMIX01000017.1"/>
</dbReference>
<keyword evidence="2" id="KW-1185">Reference proteome</keyword>